<proteinExistence type="inferred from homology"/>
<organism evidence="9 10">
    <name type="scientific">Qipengyuania algicida</name>
    <dbReference type="NCBI Taxonomy" id="1836209"/>
    <lineage>
        <taxon>Bacteria</taxon>
        <taxon>Pseudomonadati</taxon>
        <taxon>Pseudomonadota</taxon>
        <taxon>Alphaproteobacteria</taxon>
        <taxon>Sphingomonadales</taxon>
        <taxon>Erythrobacteraceae</taxon>
        <taxon>Qipengyuania</taxon>
    </lineage>
</organism>
<dbReference type="AlphaFoldDB" id="A0A845AKZ9"/>
<dbReference type="GO" id="GO:0006825">
    <property type="term" value="P:copper ion transport"/>
    <property type="evidence" value="ECO:0007669"/>
    <property type="project" value="InterPro"/>
</dbReference>
<feature type="signal peptide" evidence="7">
    <location>
        <begin position="1"/>
        <end position="25"/>
    </location>
</feature>
<dbReference type="EMBL" id="WTYA01000012">
    <property type="protein sequence ID" value="MXP29843.1"/>
    <property type="molecule type" value="Genomic_DNA"/>
</dbReference>
<dbReference type="GO" id="GO:0005886">
    <property type="term" value="C:plasma membrane"/>
    <property type="evidence" value="ECO:0007669"/>
    <property type="project" value="TreeGrafter"/>
</dbReference>
<dbReference type="NCBIfam" id="NF033814">
    <property type="entry name" value="copper_CopC"/>
    <property type="match status" value="1"/>
</dbReference>
<reference evidence="9 10" key="1">
    <citation type="submission" date="2019-12" db="EMBL/GenBank/DDBJ databases">
        <title>Genomic-based taxomic classification of the family Erythrobacteraceae.</title>
        <authorList>
            <person name="Xu L."/>
        </authorList>
    </citation>
    <scope>NUCLEOTIDE SEQUENCE [LARGE SCALE GENOMIC DNA]</scope>
    <source>
        <strain evidence="9 10">KEMB 9005-328</strain>
    </source>
</reference>
<evidence type="ECO:0000256" key="7">
    <source>
        <dbReference type="SAM" id="SignalP"/>
    </source>
</evidence>
<evidence type="ECO:0000313" key="9">
    <source>
        <dbReference type="EMBL" id="MXP29843.1"/>
    </source>
</evidence>
<dbReference type="InterPro" id="IPR007348">
    <property type="entry name" value="CopC_dom"/>
</dbReference>
<keyword evidence="6" id="KW-0186">Copper</keyword>
<dbReference type="SUPFAM" id="SSF81296">
    <property type="entry name" value="E set domains"/>
    <property type="match status" value="1"/>
</dbReference>
<keyword evidence="5" id="KW-0574">Periplasm</keyword>
<feature type="domain" description="CopC" evidence="8">
    <location>
        <begin position="26"/>
        <end position="121"/>
    </location>
</feature>
<accession>A0A845AKZ9</accession>
<dbReference type="PANTHER" id="PTHR34820:SF4">
    <property type="entry name" value="INNER MEMBRANE PROTEIN YEBZ"/>
    <property type="match status" value="1"/>
</dbReference>
<dbReference type="InterPro" id="IPR014755">
    <property type="entry name" value="Cu-Rt/internalin_Ig-like"/>
</dbReference>
<dbReference type="OrthoDB" id="9796814at2"/>
<comment type="similarity">
    <text evidence="2">Belongs to the CopC family.</text>
</comment>
<comment type="subcellular location">
    <subcellularLocation>
        <location evidence="1">Periplasm</location>
    </subcellularLocation>
</comment>
<keyword evidence="3" id="KW-0479">Metal-binding</keyword>
<dbReference type="Gene3D" id="2.60.40.1220">
    <property type="match status" value="1"/>
</dbReference>
<dbReference type="InterPro" id="IPR014756">
    <property type="entry name" value="Ig_E-set"/>
</dbReference>
<keyword evidence="4 7" id="KW-0732">Signal</keyword>
<dbReference type="Proteomes" id="UP000439780">
    <property type="component" value="Unassembled WGS sequence"/>
</dbReference>
<evidence type="ECO:0000256" key="2">
    <source>
        <dbReference type="ARBA" id="ARBA00010509"/>
    </source>
</evidence>
<evidence type="ECO:0000256" key="1">
    <source>
        <dbReference type="ARBA" id="ARBA00004418"/>
    </source>
</evidence>
<gene>
    <name evidence="9" type="primary">copC</name>
    <name evidence="9" type="ORF">GRI58_13595</name>
</gene>
<dbReference type="GO" id="GO:0005507">
    <property type="term" value="F:copper ion binding"/>
    <property type="evidence" value="ECO:0007669"/>
    <property type="project" value="InterPro"/>
</dbReference>
<evidence type="ECO:0000256" key="3">
    <source>
        <dbReference type="ARBA" id="ARBA00022723"/>
    </source>
</evidence>
<feature type="chain" id="PRO_5032298975" evidence="7">
    <location>
        <begin position="26"/>
        <end position="122"/>
    </location>
</feature>
<name>A0A845AKZ9_9SPHN</name>
<evidence type="ECO:0000256" key="6">
    <source>
        <dbReference type="ARBA" id="ARBA00023008"/>
    </source>
</evidence>
<dbReference type="InterPro" id="IPR047685">
    <property type="entry name" value="CopC-like"/>
</dbReference>
<dbReference type="InterPro" id="IPR032694">
    <property type="entry name" value="CopC/D"/>
</dbReference>
<protein>
    <submittedName>
        <fullName evidence="9">Copper homeostasis periplasmic binding protein CopC</fullName>
    </submittedName>
</protein>
<evidence type="ECO:0000259" key="8">
    <source>
        <dbReference type="Pfam" id="PF04234"/>
    </source>
</evidence>
<dbReference type="PANTHER" id="PTHR34820">
    <property type="entry name" value="INNER MEMBRANE PROTEIN YEBZ"/>
    <property type="match status" value="1"/>
</dbReference>
<sequence>MRKVMSGILAIIGSASLLTAGPAFAHAKLTSSNPADHATVSAAPKVISLTFNEQLVPAFSRFEVTMPEHGMAVPVKTSVASDGKTIVGTPARALPRGAYKIVWSAATADGHKMQGELNFKVG</sequence>
<comment type="caution">
    <text evidence="9">The sequence shown here is derived from an EMBL/GenBank/DDBJ whole genome shotgun (WGS) entry which is preliminary data.</text>
</comment>
<keyword evidence="10" id="KW-1185">Reference proteome</keyword>
<dbReference type="GO" id="GO:0042597">
    <property type="term" value="C:periplasmic space"/>
    <property type="evidence" value="ECO:0007669"/>
    <property type="project" value="UniProtKB-SubCell"/>
</dbReference>
<dbReference type="Pfam" id="PF04234">
    <property type="entry name" value="CopC"/>
    <property type="match status" value="1"/>
</dbReference>
<dbReference type="GO" id="GO:0046688">
    <property type="term" value="P:response to copper ion"/>
    <property type="evidence" value="ECO:0007669"/>
    <property type="project" value="InterPro"/>
</dbReference>
<evidence type="ECO:0000256" key="4">
    <source>
        <dbReference type="ARBA" id="ARBA00022729"/>
    </source>
</evidence>
<evidence type="ECO:0000313" key="10">
    <source>
        <dbReference type="Proteomes" id="UP000439780"/>
    </source>
</evidence>
<evidence type="ECO:0000256" key="5">
    <source>
        <dbReference type="ARBA" id="ARBA00022764"/>
    </source>
</evidence>